<dbReference type="SUPFAM" id="SSF55136">
    <property type="entry name" value="Probable bacterial effector-binding domain"/>
    <property type="match status" value="1"/>
</dbReference>
<gene>
    <name evidence="2" type="ORF">WJX75_007365</name>
</gene>
<evidence type="ECO:0000313" key="2">
    <source>
        <dbReference type="EMBL" id="KAK9908402.1"/>
    </source>
</evidence>
<dbReference type="Proteomes" id="UP001491310">
    <property type="component" value="Unassembled WGS sequence"/>
</dbReference>
<dbReference type="InterPro" id="IPR006917">
    <property type="entry name" value="SOUL_heme-bd"/>
</dbReference>
<reference evidence="2 3" key="1">
    <citation type="journal article" date="2024" name="Nat. Commun.">
        <title>Phylogenomics reveals the evolutionary origins of lichenization in chlorophyte algae.</title>
        <authorList>
            <person name="Puginier C."/>
            <person name="Libourel C."/>
            <person name="Otte J."/>
            <person name="Skaloud P."/>
            <person name="Haon M."/>
            <person name="Grisel S."/>
            <person name="Petersen M."/>
            <person name="Berrin J.G."/>
            <person name="Delaux P.M."/>
            <person name="Dal Grande F."/>
            <person name="Keller J."/>
        </authorList>
    </citation>
    <scope>NUCLEOTIDE SEQUENCE [LARGE SCALE GENOMIC DNA]</scope>
    <source>
        <strain evidence="2 3">SAG 216-7</strain>
    </source>
</reference>
<dbReference type="PANTHER" id="PTHR11220:SF1">
    <property type="entry name" value="HEME-BINDING PROTEIN 2"/>
    <property type="match status" value="1"/>
</dbReference>
<dbReference type="PANTHER" id="PTHR11220">
    <property type="entry name" value="HEME-BINDING PROTEIN-RELATED"/>
    <property type="match status" value="1"/>
</dbReference>
<dbReference type="Gene3D" id="3.20.80.10">
    <property type="entry name" value="Regulatory factor, effector binding domain"/>
    <property type="match status" value="1"/>
</dbReference>
<protein>
    <submittedName>
        <fullName evidence="2">Uncharacterized protein</fullName>
    </submittedName>
</protein>
<dbReference type="InterPro" id="IPR011256">
    <property type="entry name" value="Reg_factor_effector_dom_sf"/>
</dbReference>
<dbReference type="Pfam" id="PF04832">
    <property type="entry name" value="SOUL"/>
    <property type="match status" value="1"/>
</dbReference>
<organism evidence="2 3">
    <name type="scientific">Coccomyxa subellipsoidea</name>
    <dbReference type="NCBI Taxonomy" id="248742"/>
    <lineage>
        <taxon>Eukaryota</taxon>
        <taxon>Viridiplantae</taxon>
        <taxon>Chlorophyta</taxon>
        <taxon>core chlorophytes</taxon>
        <taxon>Trebouxiophyceae</taxon>
        <taxon>Trebouxiophyceae incertae sedis</taxon>
        <taxon>Coccomyxaceae</taxon>
        <taxon>Coccomyxa</taxon>
    </lineage>
</organism>
<evidence type="ECO:0000313" key="3">
    <source>
        <dbReference type="Proteomes" id="UP001491310"/>
    </source>
</evidence>
<comment type="similarity">
    <text evidence="1">Belongs to the HEBP family.</text>
</comment>
<accession>A0ABR2YNG6</accession>
<sequence length="144" mass="16438">MYPNEEFTDVVDKNYTISLWVPGHYQGEAPAPTVHEVKICHVPKSRGYSREFSGFATQGKALEEGLRLRAALLADKIRDSDERHLWLAVYDPPTKILHRRNEVLFDACDDGQHEKGRHKNGFADSELPHNVISKLHNLYQALFG</sequence>
<proteinExistence type="inferred from homology"/>
<dbReference type="EMBL" id="JALJOT010000008">
    <property type="protein sequence ID" value="KAK9908402.1"/>
    <property type="molecule type" value="Genomic_DNA"/>
</dbReference>
<keyword evidence="3" id="KW-1185">Reference proteome</keyword>
<comment type="caution">
    <text evidence="2">The sequence shown here is derived from an EMBL/GenBank/DDBJ whole genome shotgun (WGS) entry which is preliminary data.</text>
</comment>
<evidence type="ECO:0000256" key="1">
    <source>
        <dbReference type="ARBA" id="ARBA00009817"/>
    </source>
</evidence>
<name>A0ABR2YNG6_9CHLO</name>